<proteinExistence type="predicted"/>
<reference evidence="2 3" key="1">
    <citation type="submission" date="2014-03" db="EMBL/GenBank/DDBJ databases">
        <title>Draft genome sequence of Deinococcus phoenicis 1P10ME.</title>
        <authorList>
            <person name="Stepanov V.G."/>
            <person name="Vaishampayan P."/>
            <person name="Venkateswaran K."/>
            <person name="Fox G.E."/>
        </authorList>
    </citation>
    <scope>NUCLEOTIDE SEQUENCE [LARGE SCALE GENOMIC DNA]</scope>
    <source>
        <strain evidence="2 3">1P10ME</strain>
    </source>
</reference>
<dbReference type="eggNOG" id="COG2318">
    <property type="taxonomic scope" value="Bacteria"/>
</dbReference>
<comment type="caution">
    <text evidence="2">The sequence shown here is derived from an EMBL/GenBank/DDBJ whole genome shotgun (WGS) entry which is preliminary data.</text>
</comment>
<protein>
    <recommendedName>
        <fullName evidence="4">DinB family protein</fullName>
    </recommendedName>
</protein>
<dbReference type="Pfam" id="PF04978">
    <property type="entry name" value="MST"/>
    <property type="match status" value="1"/>
</dbReference>
<dbReference type="InterPro" id="IPR007061">
    <property type="entry name" value="MST-like"/>
</dbReference>
<keyword evidence="3" id="KW-1185">Reference proteome</keyword>
<feature type="region of interest" description="Disordered" evidence="1">
    <location>
        <begin position="1"/>
        <end position="26"/>
    </location>
</feature>
<evidence type="ECO:0000313" key="2">
    <source>
        <dbReference type="EMBL" id="EYB67635.1"/>
    </source>
</evidence>
<dbReference type="Proteomes" id="UP000020492">
    <property type="component" value="Unassembled WGS sequence"/>
</dbReference>
<dbReference type="SUPFAM" id="SSF109854">
    <property type="entry name" value="DinB/YfiT-like putative metalloenzymes"/>
    <property type="match status" value="1"/>
</dbReference>
<gene>
    <name evidence="2" type="ORF">DEIPH_ctg033orf0046</name>
</gene>
<dbReference type="Gene3D" id="1.20.120.450">
    <property type="entry name" value="dinb family like domain"/>
    <property type="match status" value="1"/>
</dbReference>
<feature type="compositionally biased region" description="Basic and acidic residues" evidence="1">
    <location>
        <begin position="11"/>
        <end position="26"/>
    </location>
</feature>
<dbReference type="InterPro" id="IPR034660">
    <property type="entry name" value="DinB/YfiT-like"/>
</dbReference>
<sequence length="196" mass="22021">MYSVTMTSTERPAEDPSRPYRIEPDTRHSPQIGALLEMLAYARLTTLQAVQGLSVEQLDATPPGFRNSIGMLLAHIAAVDRVYHWLSFGGRDPFTESIPEFDPYRSGLTMGAEGEPVRGRPLAWYLDELETSRGHTLATLAQRDDAWLASRLSVPGFDFPNHHWAWFHVMEDEVSHRGQIRLLRNIVAPKPAATAE</sequence>
<feature type="compositionally biased region" description="Polar residues" evidence="1">
    <location>
        <begin position="1"/>
        <end position="10"/>
    </location>
</feature>
<evidence type="ECO:0008006" key="4">
    <source>
        <dbReference type="Google" id="ProtNLM"/>
    </source>
</evidence>
<name>A0A016QNC1_9DEIO</name>
<accession>A0A016QNC1</accession>
<evidence type="ECO:0000313" key="3">
    <source>
        <dbReference type="Proteomes" id="UP000020492"/>
    </source>
</evidence>
<organism evidence="2 3">
    <name type="scientific">Deinococcus phoenicis</name>
    <dbReference type="NCBI Taxonomy" id="1476583"/>
    <lineage>
        <taxon>Bacteria</taxon>
        <taxon>Thermotogati</taxon>
        <taxon>Deinococcota</taxon>
        <taxon>Deinococci</taxon>
        <taxon>Deinococcales</taxon>
        <taxon>Deinococcaceae</taxon>
        <taxon>Deinococcus</taxon>
    </lineage>
</organism>
<evidence type="ECO:0000256" key="1">
    <source>
        <dbReference type="SAM" id="MobiDB-lite"/>
    </source>
</evidence>
<dbReference type="AlphaFoldDB" id="A0A016QNC1"/>
<dbReference type="EMBL" id="JHAC01000033">
    <property type="protein sequence ID" value="EYB67635.1"/>
    <property type="molecule type" value="Genomic_DNA"/>
</dbReference>
<dbReference type="PATRIC" id="fig|1476583.3.peg.2207"/>
<dbReference type="STRING" id="1476583.DEIPH_ctg033orf0046"/>